<reference evidence="3 4" key="1">
    <citation type="submission" date="2020-07" db="EMBL/GenBank/DDBJ databases">
        <title>Huge and variable diversity of episymbiotic CPR bacteria and DPANN archaea in groundwater ecosystems.</title>
        <authorList>
            <person name="He C.Y."/>
            <person name="Keren R."/>
            <person name="Whittaker M."/>
            <person name="Farag I.F."/>
            <person name="Doudna J."/>
            <person name="Cate J.H.D."/>
            <person name="Banfield J.F."/>
        </authorList>
    </citation>
    <scope>NUCLEOTIDE SEQUENCE [LARGE SCALE GENOMIC DNA]</scope>
    <source>
        <strain evidence="3">NC_groundwater_70_Ag_B-0.1um_54_66</strain>
    </source>
</reference>
<feature type="compositionally biased region" description="Polar residues" evidence="2">
    <location>
        <begin position="39"/>
        <end position="52"/>
    </location>
</feature>
<evidence type="ECO:0000256" key="2">
    <source>
        <dbReference type="SAM" id="MobiDB-lite"/>
    </source>
</evidence>
<evidence type="ECO:0000256" key="1">
    <source>
        <dbReference type="ARBA" id="ARBA00044755"/>
    </source>
</evidence>
<dbReference type="EMBL" id="CP066681">
    <property type="protein sequence ID" value="QQG37084.1"/>
    <property type="molecule type" value="Genomic_DNA"/>
</dbReference>
<gene>
    <name evidence="3" type="ORF">HYS17_04780</name>
</gene>
<feature type="compositionally biased region" description="Basic and acidic residues" evidence="2">
    <location>
        <begin position="217"/>
        <end position="234"/>
    </location>
</feature>
<dbReference type="PANTHER" id="PTHR35024">
    <property type="entry name" value="HYPOTHETICAL CYTOSOLIC PROTEIN"/>
    <property type="match status" value="1"/>
</dbReference>
<evidence type="ECO:0000313" key="4">
    <source>
        <dbReference type="Proteomes" id="UP000595362"/>
    </source>
</evidence>
<dbReference type="InterPro" id="IPR007607">
    <property type="entry name" value="BacA/B"/>
</dbReference>
<feature type="region of interest" description="Disordered" evidence="2">
    <location>
        <begin position="216"/>
        <end position="249"/>
    </location>
</feature>
<comment type="similarity">
    <text evidence="1">Belongs to the bactofilin family.</text>
</comment>
<protein>
    <submittedName>
        <fullName evidence="3">Polymer-forming cytoskeletal protein</fullName>
    </submittedName>
</protein>
<organism evidence="3 4">
    <name type="scientific">Micavibrio aeruginosavorus</name>
    <dbReference type="NCBI Taxonomy" id="349221"/>
    <lineage>
        <taxon>Bacteria</taxon>
        <taxon>Pseudomonadati</taxon>
        <taxon>Bdellovibrionota</taxon>
        <taxon>Bdellovibrionia</taxon>
        <taxon>Bdellovibrionales</taxon>
        <taxon>Pseudobdellovibrionaceae</taxon>
        <taxon>Micavibrio</taxon>
    </lineage>
</organism>
<dbReference type="Pfam" id="PF04519">
    <property type="entry name" value="Bactofilin"/>
    <property type="match status" value="1"/>
</dbReference>
<feature type="region of interest" description="Disordered" evidence="2">
    <location>
        <begin position="1"/>
        <end position="64"/>
    </location>
</feature>
<sequence length="249" mass="25538">MFHRPKTEQPDSESVVTAEAAPVASEPTTTFSKPEEKNMNATNNEQQDNTQAPRIDIPGGAAAFQRPGAVQPGRVVPPGSAYAAAPAAAYATPGSYNTASAATRTAADGRRLVIGEGISISGEIEACDTLVVEGTVEAALKGARILEVSETGTFYGTVEIDECTIAGRFEGDITVNGRLTIRATGSITGTMAYKELAVEAGATVDGKITPLSAKGVAKAEKPGKSLKAARRDADNDAGQLPFGGSIEAA</sequence>
<dbReference type="Proteomes" id="UP000595362">
    <property type="component" value="Chromosome"/>
</dbReference>
<name>A0A7T5UHA1_9BACT</name>
<dbReference type="PANTHER" id="PTHR35024:SF4">
    <property type="entry name" value="POLYMER-FORMING CYTOSKELETAL PROTEIN"/>
    <property type="match status" value="1"/>
</dbReference>
<dbReference type="AlphaFoldDB" id="A0A7T5UHA1"/>
<evidence type="ECO:0000313" key="3">
    <source>
        <dbReference type="EMBL" id="QQG37084.1"/>
    </source>
</evidence>
<accession>A0A7T5UHA1</accession>
<proteinExistence type="inferred from homology"/>